<reference evidence="2" key="1">
    <citation type="submission" date="2017-03" db="EMBL/GenBank/DDBJ databases">
        <title>Phytopthora megakarya and P. palmivora, two closely related causual agents of cacao black pod achieved similar genome size and gene model numbers by different mechanisms.</title>
        <authorList>
            <person name="Ali S."/>
            <person name="Shao J."/>
            <person name="Larry D.J."/>
            <person name="Kronmiller B."/>
            <person name="Shen D."/>
            <person name="Strem M.D."/>
            <person name="Melnick R.L."/>
            <person name="Guiltinan M.J."/>
            <person name="Tyler B.M."/>
            <person name="Meinhardt L.W."/>
            <person name="Bailey B.A."/>
        </authorList>
    </citation>
    <scope>NUCLEOTIDE SEQUENCE [LARGE SCALE GENOMIC DNA]</scope>
    <source>
        <strain evidence="2">zdho120</strain>
    </source>
</reference>
<comment type="caution">
    <text evidence="1">The sequence shown here is derived from an EMBL/GenBank/DDBJ whole genome shotgun (WGS) entry which is preliminary data.</text>
</comment>
<keyword evidence="2" id="KW-1185">Reference proteome</keyword>
<protein>
    <submittedName>
        <fullName evidence="1">Polyprotein</fullName>
    </submittedName>
</protein>
<dbReference type="EMBL" id="NBNE01008713">
    <property type="protein sequence ID" value="OWY99194.1"/>
    <property type="molecule type" value="Genomic_DNA"/>
</dbReference>
<dbReference type="Proteomes" id="UP000198211">
    <property type="component" value="Unassembled WGS sequence"/>
</dbReference>
<evidence type="ECO:0000313" key="1">
    <source>
        <dbReference type="EMBL" id="OWY99194.1"/>
    </source>
</evidence>
<dbReference type="AlphaFoldDB" id="A0A225V1M9"/>
<organism evidence="1 2">
    <name type="scientific">Phytophthora megakarya</name>
    <dbReference type="NCBI Taxonomy" id="4795"/>
    <lineage>
        <taxon>Eukaryota</taxon>
        <taxon>Sar</taxon>
        <taxon>Stramenopiles</taxon>
        <taxon>Oomycota</taxon>
        <taxon>Peronosporomycetes</taxon>
        <taxon>Peronosporales</taxon>
        <taxon>Peronosporaceae</taxon>
        <taxon>Phytophthora</taxon>
    </lineage>
</organism>
<dbReference type="OrthoDB" id="165998at2759"/>
<name>A0A225V1M9_9STRA</name>
<gene>
    <name evidence="1" type="ORF">PHMEG_00029850</name>
</gene>
<dbReference type="Pfam" id="PF14223">
    <property type="entry name" value="Retrotran_gag_2"/>
    <property type="match status" value="1"/>
</dbReference>
<sequence length="67" mass="7402">MENGSTMSKHLEAFEELVVGLQTLGEPVEEARKLVVLLRCLPAEYELISSIVENAQDVTLNDVKKSS</sequence>
<accession>A0A225V1M9</accession>
<evidence type="ECO:0000313" key="2">
    <source>
        <dbReference type="Proteomes" id="UP000198211"/>
    </source>
</evidence>
<proteinExistence type="predicted"/>